<dbReference type="AlphaFoldDB" id="A0A2N9G4V3"/>
<proteinExistence type="predicted"/>
<accession>A0A2N9G4V3</accession>
<dbReference type="EMBL" id="OIVN01001449">
    <property type="protein sequence ID" value="SPC94114.1"/>
    <property type="molecule type" value="Genomic_DNA"/>
</dbReference>
<protein>
    <submittedName>
        <fullName evidence="1">Uncharacterized protein</fullName>
    </submittedName>
</protein>
<gene>
    <name evidence="1" type="ORF">FSB_LOCUS21996</name>
</gene>
<sequence>MIVEVTQNPGGFVDKSLSIPPGGHQYICYSDFHIGSNPDRVIDVRFYVGSATKTVSPSEIRDHGKLVLNYQDDTGTGTVTVTFIKGKLIPRIGLFIKLNRAAKKMKSLVKHIIGGIINETS</sequence>
<name>A0A2N9G4V3_FAGSY</name>
<organism evidence="1">
    <name type="scientific">Fagus sylvatica</name>
    <name type="common">Beechnut</name>
    <dbReference type="NCBI Taxonomy" id="28930"/>
    <lineage>
        <taxon>Eukaryota</taxon>
        <taxon>Viridiplantae</taxon>
        <taxon>Streptophyta</taxon>
        <taxon>Embryophyta</taxon>
        <taxon>Tracheophyta</taxon>
        <taxon>Spermatophyta</taxon>
        <taxon>Magnoliopsida</taxon>
        <taxon>eudicotyledons</taxon>
        <taxon>Gunneridae</taxon>
        <taxon>Pentapetalae</taxon>
        <taxon>rosids</taxon>
        <taxon>fabids</taxon>
        <taxon>Fagales</taxon>
        <taxon>Fagaceae</taxon>
        <taxon>Fagus</taxon>
    </lineage>
</organism>
<evidence type="ECO:0000313" key="1">
    <source>
        <dbReference type="EMBL" id="SPC94114.1"/>
    </source>
</evidence>
<reference evidence="1" key="1">
    <citation type="submission" date="2018-02" db="EMBL/GenBank/DDBJ databases">
        <authorList>
            <person name="Cohen D.B."/>
            <person name="Kent A.D."/>
        </authorList>
    </citation>
    <scope>NUCLEOTIDE SEQUENCE</scope>
</reference>